<dbReference type="Proteomes" id="UP000838756">
    <property type="component" value="Unassembled WGS sequence"/>
</dbReference>
<dbReference type="AlphaFoldDB" id="A0A8S4SL58"/>
<comment type="caution">
    <text evidence="1">The sequence shown here is derived from an EMBL/GenBank/DDBJ whole genome shotgun (WGS) entry which is preliminary data.</text>
</comment>
<keyword evidence="2" id="KW-1185">Reference proteome</keyword>
<sequence length="112" mass="13551">MPTKTDNNRHSKGGFVFRSPTSLYNWYRYPLGYLYKFRRLILKGKITGKRAPGRQKNKWFDNIIEWTRHTYLELKKMAHHRTIFHRLTSELQDVIANDYNRCLILSHPEKRA</sequence>
<organism evidence="1 2">
    <name type="scientific">Pararge aegeria aegeria</name>
    <dbReference type="NCBI Taxonomy" id="348720"/>
    <lineage>
        <taxon>Eukaryota</taxon>
        <taxon>Metazoa</taxon>
        <taxon>Ecdysozoa</taxon>
        <taxon>Arthropoda</taxon>
        <taxon>Hexapoda</taxon>
        <taxon>Insecta</taxon>
        <taxon>Pterygota</taxon>
        <taxon>Neoptera</taxon>
        <taxon>Endopterygota</taxon>
        <taxon>Lepidoptera</taxon>
        <taxon>Glossata</taxon>
        <taxon>Ditrysia</taxon>
        <taxon>Papilionoidea</taxon>
        <taxon>Nymphalidae</taxon>
        <taxon>Satyrinae</taxon>
        <taxon>Satyrini</taxon>
        <taxon>Parargina</taxon>
        <taxon>Pararge</taxon>
    </lineage>
</organism>
<reference evidence="1" key="1">
    <citation type="submission" date="2022-03" db="EMBL/GenBank/DDBJ databases">
        <authorList>
            <person name="Lindestad O."/>
        </authorList>
    </citation>
    <scope>NUCLEOTIDE SEQUENCE</scope>
</reference>
<proteinExistence type="predicted"/>
<dbReference type="OrthoDB" id="8161169at2759"/>
<protein>
    <submittedName>
        <fullName evidence="1">Jg8932 protein</fullName>
    </submittedName>
</protein>
<dbReference type="EMBL" id="CAKXAJ010026320">
    <property type="protein sequence ID" value="CAH2266871.1"/>
    <property type="molecule type" value="Genomic_DNA"/>
</dbReference>
<accession>A0A8S4SL58</accession>
<gene>
    <name evidence="1" type="primary">jg8932</name>
    <name evidence="1" type="ORF">PAEG_LOCUS25477</name>
</gene>
<evidence type="ECO:0000313" key="2">
    <source>
        <dbReference type="Proteomes" id="UP000838756"/>
    </source>
</evidence>
<evidence type="ECO:0000313" key="1">
    <source>
        <dbReference type="EMBL" id="CAH2266871.1"/>
    </source>
</evidence>
<name>A0A8S4SL58_9NEOP</name>